<dbReference type="SUPFAM" id="SSF51306">
    <property type="entry name" value="LexA/Signal peptidase"/>
    <property type="match status" value="1"/>
</dbReference>
<accession>A0A7X1CXZ0</accession>
<dbReference type="CDD" id="cd00093">
    <property type="entry name" value="HTH_XRE"/>
    <property type="match status" value="1"/>
</dbReference>
<dbReference type="PANTHER" id="PTHR33516:SF2">
    <property type="entry name" value="LEXA REPRESSOR-RELATED"/>
    <property type="match status" value="1"/>
</dbReference>
<dbReference type="PANTHER" id="PTHR33516">
    <property type="entry name" value="LEXA REPRESSOR"/>
    <property type="match status" value="1"/>
</dbReference>
<evidence type="ECO:0000313" key="9">
    <source>
        <dbReference type="Proteomes" id="UP000529446"/>
    </source>
</evidence>
<proteinExistence type="inferred from homology"/>
<dbReference type="GO" id="GO:0009432">
    <property type="term" value="P:SOS response"/>
    <property type="evidence" value="ECO:0007669"/>
    <property type="project" value="UniProtKB-KW"/>
</dbReference>
<dbReference type="InterPro" id="IPR001387">
    <property type="entry name" value="Cro/C1-type_HTH"/>
</dbReference>
<name>A0A7X1CXZ0_9LIST</name>
<dbReference type="SUPFAM" id="SSF47413">
    <property type="entry name" value="lambda repressor-like DNA-binding domains"/>
    <property type="match status" value="1"/>
</dbReference>
<dbReference type="PRINTS" id="PR00726">
    <property type="entry name" value="LEXASERPTASE"/>
</dbReference>
<keyword evidence="4 7" id="KW-0068">Autocatalytic cleavage</keyword>
<dbReference type="EMBL" id="JAARXI010000002">
    <property type="protein sequence ID" value="MBC2115731.1"/>
    <property type="molecule type" value="Genomic_DNA"/>
</dbReference>
<evidence type="ECO:0000256" key="5">
    <source>
        <dbReference type="ARBA" id="ARBA00023204"/>
    </source>
</evidence>
<dbReference type="GO" id="GO:0006355">
    <property type="term" value="P:regulation of DNA-templated transcription"/>
    <property type="evidence" value="ECO:0007669"/>
    <property type="project" value="InterPro"/>
</dbReference>
<dbReference type="RefSeq" id="WP_185521883.1">
    <property type="nucleotide sequence ID" value="NZ_JAARXI010000002.1"/>
</dbReference>
<evidence type="ECO:0000256" key="1">
    <source>
        <dbReference type="ARBA" id="ARBA00007484"/>
    </source>
</evidence>
<dbReference type="PROSITE" id="PS50943">
    <property type="entry name" value="HTH_CROC1"/>
    <property type="match status" value="1"/>
</dbReference>
<dbReference type="AlphaFoldDB" id="A0A7X1CXZ0"/>
<dbReference type="GO" id="GO:0006281">
    <property type="term" value="P:DNA repair"/>
    <property type="evidence" value="ECO:0007669"/>
    <property type="project" value="UniProtKB-KW"/>
</dbReference>
<dbReference type="InterPro" id="IPR039418">
    <property type="entry name" value="LexA-like"/>
</dbReference>
<dbReference type="InterPro" id="IPR010982">
    <property type="entry name" value="Lambda_DNA-bd_dom_sf"/>
</dbReference>
<dbReference type="InterPro" id="IPR050077">
    <property type="entry name" value="LexA_repressor"/>
</dbReference>
<dbReference type="InterPro" id="IPR015927">
    <property type="entry name" value="Peptidase_S24_S26A/B/C"/>
</dbReference>
<keyword evidence="5" id="KW-0234">DNA repair</keyword>
<evidence type="ECO:0000256" key="2">
    <source>
        <dbReference type="ARBA" id="ARBA00022763"/>
    </source>
</evidence>
<comment type="similarity">
    <text evidence="1 7">Belongs to the peptidase S24 family.</text>
</comment>
<protein>
    <submittedName>
        <fullName evidence="8">Helix-turn-helix domain-containing protein</fullName>
    </submittedName>
</protein>
<evidence type="ECO:0000256" key="6">
    <source>
        <dbReference type="ARBA" id="ARBA00023236"/>
    </source>
</evidence>
<dbReference type="InterPro" id="IPR006197">
    <property type="entry name" value="Peptidase_S24_LexA"/>
</dbReference>
<dbReference type="Gene3D" id="2.10.109.10">
    <property type="entry name" value="Umud Fragment, subunit A"/>
    <property type="match status" value="1"/>
</dbReference>
<dbReference type="Gene3D" id="1.10.260.40">
    <property type="entry name" value="lambda repressor-like DNA-binding domains"/>
    <property type="match status" value="1"/>
</dbReference>
<dbReference type="CDD" id="cd06529">
    <property type="entry name" value="S24_LexA-like"/>
    <property type="match status" value="1"/>
</dbReference>
<dbReference type="GO" id="GO:0016787">
    <property type="term" value="F:hydrolase activity"/>
    <property type="evidence" value="ECO:0007669"/>
    <property type="project" value="UniProtKB-KW"/>
</dbReference>
<dbReference type="SMART" id="SM00530">
    <property type="entry name" value="HTH_XRE"/>
    <property type="match status" value="1"/>
</dbReference>
<dbReference type="GO" id="GO:0003677">
    <property type="term" value="F:DNA binding"/>
    <property type="evidence" value="ECO:0007669"/>
    <property type="project" value="InterPro"/>
</dbReference>
<sequence length="212" mass="24218">MSELHEKLTYLREKKGWTKTYVAKKLQLNNLGTYANWEYGTREPDAAMITKIANLYDVTTDYLLGNTISLQLKNSFDYKRDDEVNYPVIGTVSAGPNGISYEEHEGYATAMASEVDRNYEYFWLRVRGDSMKDKGIFDGDLALIKVQSELENHEIGVVLVDGEEGTLKHFVRTGDTVILEAANSEYPNRYFSGEEINDIRIVGKLVQVKKYF</sequence>
<keyword evidence="2" id="KW-0227">DNA damage</keyword>
<gene>
    <name evidence="8" type="ORF">HCB06_03780</name>
</gene>
<keyword evidence="3 7" id="KW-0378">Hydrolase</keyword>
<dbReference type="Pfam" id="PF00717">
    <property type="entry name" value="Peptidase_S24"/>
    <property type="match status" value="1"/>
</dbReference>
<evidence type="ECO:0000256" key="3">
    <source>
        <dbReference type="ARBA" id="ARBA00022801"/>
    </source>
</evidence>
<keyword evidence="6" id="KW-0742">SOS response</keyword>
<organism evidence="8 9">
    <name type="scientific">Listeria booriae</name>
    <dbReference type="NCBI Taxonomy" id="1552123"/>
    <lineage>
        <taxon>Bacteria</taxon>
        <taxon>Bacillati</taxon>
        <taxon>Bacillota</taxon>
        <taxon>Bacilli</taxon>
        <taxon>Bacillales</taxon>
        <taxon>Listeriaceae</taxon>
        <taxon>Listeria</taxon>
    </lineage>
</organism>
<dbReference type="InterPro" id="IPR036286">
    <property type="entry name" value="LexA/Signal_pep-like_sf"/>
</dbReference>
<dbReference type="Proteomes" id="UP000529446">
    <property type="component" value="Unassembled WGS sequence"/>
</dbReference>
<evidence type="ECO:0000256" key="7">
    <source>
        <dbReference type="RuleBase" id="RU003991"/>
    </source>
</evidence>
<evidence type="ECO:0000313" key="8">
    <source>
        <dbReference type="EMBL" id="MBC2115731.1"/>
    </source>
</evidence>
<dbReference type="Pfam" id="PF01381">
    <property type="entry name" value="HTH_3"/>
    <property type="match status" value="1"/>
</dbReference>
<evidence type="ECO:0000256" key="4">
    <source>
        <dbReference type="ARBA" id="ARBA00022813"/>
    </source>
</evidence>
<reference evidence="8 9" key="1">
    <citation type="submission" date="2020-03" db="EMBL/GenBank/DDBJ databases">
        <title>Soil Listeria distribution.</title>
        <authorList>
            <person name="Liao J."/>
            <person name="Wiedmann M."/>
        </authorList>
    </citation>
    <scope>NUCLEOTIDE SEQUENCE [LARGE SCALE GENOMIC DNA]</scope>
    <source>
        <strain evidence="8 9">FSL L7-0360</strain>
    </source>
</reference>
<comment type="caution">
    <text evidence="8">The sequence shown here is derived from an EMBL/GenBank/DDBJ whole genome shotgun (WGS) entry which is preliminary data.</text>
</comment>